<dbReference type="OrthoDB" id="6480224at2"/>
<feature type="domain" description="Hypersensitivity response secretion-like HrpJ" evidence="1">
    <location>
        <begin position="44"/>
        <end position="199"/>
    </location>
</feature>
<proteinExistence type="predicted"/>
<dbReference type="InterPro" id="IPR010812">
    <property type="entry name" value="HrpJ-like"/>
</dbReference>
<accession>A0A427U2P7</accession>
<reference evidence="3 4" key="1">
    <citation type="submission" date="2018-12" db="EMBL/GenBank/DDBJ databases">
        <title>Genomic taxonomy of the Vibrionaceae family.</title>
        <authorList>
            <person name="Gomez-Gil B."/>
            <person name="Enciso-Ibarra K."/>
        </authorList>
    </citation>
    <scope>NUCLEOTIDE SEQUENCE [LARGE SCALE GENOMIC DNA]</scope>
    <source>
        <strain evidence="3 4">CAIM 594</strain>
    </source>
</reference>
<dbReference type="InterPro" id="IPR038347">
    <property type="entry name" value="TyeA_sf"/>
</dbReference>
<comment type="caution">
    <text evidence="3">The sequence shown here is derived from an EMBL/GenBank/DDBJ whole genome shotgun (WGS) entry which is preliminary data.</text>
</comment>
<dbReference type="RefSeq" id="WP_125321602.1">
    <property type="nucleotide sequence ID" value="NZ_AP024889.1"/>
</dbReference>
<keyword evidence="4" id="KW-1185">Reference proteome</keyword>
<dbReference type="EMBL" id="RSFA01000047">
    <property type="protein sequence ID" value="RSD30951.1"/>
    <property type="molecule type" value="Genomic_DNA"/>
</dbReference>
<organism evidence="3 4">
    <name type="scientific">Vibrio pectenicida</name>
    <dbReference type="NCBI Taxonomy" id="62763"/>
    <lineage>
        <taxon>Bacteria</taxon>
        <taxon>Pseudomonadati</taxon>
        <taxon>Pseudomonadota</taxon>
        <taxon>Gammaproteobacteria</taxon>
        <taxon>Vibrionales</taxon>
        <taxon>Vibrionaceae</taxon>
        <taxon>Vibrio</taxon>
    </lineage>
</organism>
<dbReference type="Pfam" id="PF09059">
    <property type="entry name" value="TyeA"/>
    <property type="match status" value="1"/>
</dbReference>
<evidence type="ECO:0000259" key="2">
    <source>
        <dbReference type="Pfam" id="PF09059"/>
    </source>
</evidence>
<dbReference type="Pfam" id="PF07201">
    <property type="entry name" value="HrpJ"/>
    <property type="match status" value="1"/>
</dbReference>
<dbReference type="SUPFAM" id="SSF140591">
    <property type="entry name" value="Type III secretion system domain"/>
    <property type="match status" value="2"/>
</dbReference>
<dbReference type="GO" id="GO:0019867">
    <property type="term" value="C:outer membrane"/>
    <property type="evidence" value="ECO:0007669"/>
    <property type="project" value="InterPro"/>
</dbReference>
<sequence length="337" mass="38378">MRVDGNMHAEFQTFSHNTTSTGVTNESTAALASEALAEVREEALEETMEGLSLGLSSIMKKLNLADKAQDSMLNGMEKLLQQMDKMALQSINRMCEQLSQLKNANQVFTALEQSGLDKGKIALILTSLMSFKGLDPTMKKELKKRLNEILAEEGIELEIIAAAQGMNVDKEGLRALRQLYQHAKRGEQGLAHWFELLKQHQDRCQYIRILIRSMSEPLDEGQKRDDMVMIAAAIVDLKRLLLFLTFEDHCSALSRSMGLDISLVMSKTIELLEQSWVYPDALSLMISQLNLPDERKVVFLRRWKDLMAVMSEICYRDPEQKEHVQEAMLELLDQWNE</sequence>
<gene>
    <name evidence="3" type="ORF">EJA03_11340</name>
</gene>
<evidence type="ECO:0000313" key="3">
    <source>
        <dbReference type="EMBL" id="RSD30951.1"/>
    </source>
</evidence>
<dbReference type="InterPro" id="IPR015144">
    <property type="entry name" value="T3SS_TyeA"/>
</dbReference>
<dbReference type="Gene3D" id="1.20.1280.80">
    <property type="match status" value="1"/>
</dbReference>
<protein>
    <submittedName>
        <fullName evidence="3">Secretion protein</fullName>
    </submittedName>
</protein>
<dbReference type="Proteomes" id="UP000269041">
    <property type="component" value="Unassembled WGS sequence"/>
</dbReference>
<feature type="domain" description="Type III secretion system effector delivery regulator TyeA" evidence="2">
    <location>
        <begin position="264"/>
        <end position="334"/>
    </location>
</feature>
<dbReference type="AlphaFoldDB" id="A0A427U2P7"/>
<dbReference type="GO" id="GO:0046903">
    <property type="term" value="P:secretion"/>
    <property type="evidence" value="ECO:0007669"/>
    <property type="project" value="InterPro"/>
</dbReference>
<name>A0A427U2P7_9VIBR</name>
<evidence type="ECO:0000313" key="4">
    <source>
        <dbReference type="Proteomes" id="UP000269041"/>
    </source>
</evidence>
<evidence type="ECO:0000259" key="1">
    <source>
        <dbReference type="Pfam" id="PF07201"/>
    </source>
</evidence>